<feature type="region of interest" description="Disordered" evidence="1">
    <location>
        <begin position="55"/>
        <end position="74"/>
    </location>
</feature>
<protein>
    <submittedName>
        <fullName evidence="2">Uncharacterized protein</fullName>
    </submittedName>
</protein>
<dbReference type="AlphaFoldDB" id="A0A9Q0ZXZ5"/>
<evidence type="ECO:0000313" key="2">
    <source>
        <dbReference type="EMBL" id="KAJ6750806.1"/>
    </source>
</evidence>
<name>A0A9Q0ZXZ5_SALVM</name>
<feature type="compositionally biased region" description="Basic and acidic residues" evidence="1">
    <location>
        <begin position="81"/>
        <end position="96"/>
    </location>
</feature>
<proteinExistence type="predicted"/>
<dbReference type="Proteomes" id="UP001151529">
    <property type="component" value="Chromosome 16"/>
</dbReference>
<evidence type="ECO:0000313" key="3">
    <source>
        <dbReference type="Proteomes" id="UP001151529"/>
    </source>
</evidence>
<comment type="caution">
    <text evidence="2">The sequence shown here is derived from an EMBL/GenBank/DDBJ whole genome shotgun (WGS) entry which is preliminary data.</text>
</comment>
<feature type="compositionally biased region" description="Basic and acidic residues" evidence="1">
    <location>
        <begin position="63"/>
        <end position="74"/>
    </location>
</feature>
<feature type="region of interest" description="Disordered" evidence="1">
    <location>
        <begin position="1"/>
        <end position="39"/>
    </location>
</feature>
<keyword evidence="3" id="KW-1185">Reference proteome</keyword>
<accession>A0A9Q0ZXZ5</accession>
<gene>
    <name evidence="2" type="ORF">OIU85_001352</name>
</gene>
<reference evidence="2" key="1">
    <citation type="submission" date="2022-11" db="EMBL/GenBank/DDBJ databases">
        <authorList>
            <person name="Hyden B.L."/>
            <person name="Feng K."/>
            <person name="Yates T."/>
            <person name="Jawdy S."/>
            <person name="Smart L.B."/>
            <person name="Muchero W."/>
        </authorList>
    </citation>
    <scope>NUCLEOTIDE SEQUENCE</scope>
    <source>
        <tissue evidence="2">Shoot tip</tissue>
    </source>
</reference>
<organism evidence="2 3">
    <name type="scientific">Salix viminalis</name>
    <name type="common">Common osier</name>
    <name type="synonym">Basket willow</name>
    <dbReference type="NCBI Taxonomy" id="40686"/>
    <lineage>
        <taxon>Eukaryota</taxon>
        <taxon>Viridiplantae</taxon>
        <taxon>Streptophyta</taxon>
        <taxon>Embryophyta</taxon>
        <taxon>Tracheophyta</taxon>
        <taxon>Spermatophyta</taxon>
        <taxon>Magnoliopsida</taxon>
        <taxon>eudicotyledons</taxon>
        <taxon>Gunneridae</taxon>
        <taxon>Pentapetalae</taxon>
        <taxon>rosids</taxon>
        <taxon>fabids</taxon>
        <taxon>Malpighiales</taxon>
        <taxon>Salicaceae</taxon>
        <taxon>Saliceae</taxon>
        <taxon>Salix</taxon>
    </lineage>
</organism>
<dbReference type="EMBL" id="JAPFFL010000001">
    <property type="protein sequence ID" value="KAJ6750806.1"/>
    <property type="molecule type" value="Genomic_DNA"/>
</dbReference>
<evidence type="ECO:0000256" key="1">
    <source>
        <dbReference type="SAM" id="MobiDB-lite"/>
    </source>
</evidence>
<feature type="region of interest" description="Disordered" evidence="1">
    <location>
        <begin position="81"/>
        <end position="101"/>
    </location>
</feature>
<sequence>MITFSSGLERSRNRLGKASASRTARTPALKPQAKPPRTAADWTIMLLKLTSESANWESASAAEEERIKETDGMAQSLRKESFLSSEEVHGPMDRDGVSGGWHGGERFRWWPNWDGTRARPSRRTEIEIEMKLGRECT</sequence>
<reference evidence="2" key="2">
    <citation type="journal article" date="2023" name="Int. J. Mol. Sci.">
        <title>De Novo Assembly and Annotation of 11 Diverse Shrub Willow (Salix) Genomes Reveals Novel Gene Organization in Sex-Linked Regions.</title>
        <authorList>
            <person name="Hyden B."/>
            <person name="Feng K."/>
            <person name="Yates T.B."/>
            <person name="Jawdy S."/>
            <person name="Cereghino C."/>
            <person name="Smart L.B."/>
            <person name="Muchero W."/>
        </authorList>
    </citation>
    <scope>NUCLEOTIDE SEQUENCE [LARGE SCALE GENOMIC DNA]</scope>
    <source>
        <tissue evidence="2">Shoot tip</tissue>
    </source>
</reference>